<keyword evidence="2" id="KW-1185">Reference proteome</keyword>
<name>A0A2P6QGY3_ROSCH</name>
<gene>
    <name evidence="1" type="ORF">RchiOBHm_Chr5g0057611</name>
</gene>
<sequence>MAAIFFFSSSSSSAVFFNGETEKIAEHNVAGKLRNWIGLLLFCCVYRNRLQAVTEPFQVGSGKKT</sequence>
<dbReference type="AlphaFoldDB" id="A0A2P6QGY3"/>
<dbReference type="EMBL" id="PDCK01000043">
    <property type="protein sequence ID" value="PRQ33438.1"/>
    <property type="molecule type" value="Genomic_DNA"/>
</dbReference>
<dbReference type="Proteomes" id="UP000238479">
    <property type="component" value="Chromosome 5"/>
</dbReference>
<accession>A0A2P6QGY3</accession>
<evidence type="ECO:0000313" key="2">
    <source>
        <dbReference type="Proteomes" id="UP000238479"/>
    </source>
</evidence>
<organism evidence="1 2">
    <name type="scientific">Rosa chinensis</name>
    <name type="common">China rose</name>
    <dbReference type="NCBI Taxonomy" id="74649"/>
    <lineage>
        <taxon>Eukaryota</taxon>
        <taxon>Viridiplantae</taxon>
        <taxon>Streptophyta</taxon>
        <taxon>Embryophyta</taxon>
        <taxon>Tracheophyta</taxon>
        <taxon>Spermatophyta</taxon>
        <taxon>Magnoliopsida</taxon>
        <taxon>eudicotyledons</taxon>
        <taxon>Gunneridae</taxon>
        <taxon>Pentapetalae</taxon>
        <taxon>rosids</taxon>
        <taxon>fabids</taxon>
        <taxon>Rosales</taxon>
        <taxon>Rosaceae</taxon>
        <taxon>Rosoideae</taxon>
        <taxon>Rosoideae incertae sedis</taxon>
        <taxon>Rosa</taxon>
    </lineage>
</organism>
<reference evidence="1 2" key="1">
    <citation type="journal article" date="2018" name="Nat. Genet.">
        <title>The Rosa genome provides new insights in the design of modern roses.</title>
        <authorList>
            <person name="Bendahmane M."/>
        </authorList>
    </citation>
    <scope>NUCLEOTIDE SEQUENCE [LARGE SCALE GENOMIC DNA]</scope>
    <source>
        <strain evidence="2">cv. Old Blush</strain>
    </source>
</reference>
<proteinExistence type="predicted"/>
<dbReference type="Gramene" id="PRQ33438">
    <property type="protein sequence ID" value="PRQ33438"/>
    <property type="gene ID" value="RchiOBHm_Chr5g0057611"/>
</dbReference>
<comment type="caution">
    <text evidence="1">The sequence shown here is derived from an EMBL/GenBank/DDBJ whole genome shotgun (WGS) entry which is preliminary data.</text>
</comment>
<protein>
    <submittedName>
        <fullName evidence="1">Uncharacterized protein</fullName>
    </submittedName>
</protein>
<evidence type="ECO:0000313" key="1">
    <source>
        <dbReference type="EMBL" id="PRQ33438.1"/>
    </source>
</evidence>